<dbReference type="Proteomes" id="UP000821853">
    <property type="component" value="Unassembled WGS sequence"/>
</dbReference>
<gene>
    <name evidence="1" type="ORF">HPB48_026242</name>
</gene>
<evidence type="ECO:0000313" key="2">
    <source>
        <dbReference type="Proteomes" id="UP000821853"/>
    </source>
</evidence>
<dbReference type="OrthoDB" id="6503477at2759"/>
<dbReference type="AlphaFoldDB" id="A0A9J6HBE5"/>
<dbReference type="EMBL" id="JABSTR010001867">
    <property type="protein sequence ID" value="KAH9384249.1"/>
    <property type="molecule type" value="Genomic_DNA"/>
</dbReference>
<name>A0A9J6HBE5_HAELO</name>
<reference evidence="1 2" key="1">
    <citation type="journal article" date="2020" name="Cell">
        <title>Large-Scale Comparative Analyses of Tick Genomes Elucidate Their Genetic Diversity and Vector Capacities.</title>
        <authorList>
            <consortium name="Tick Genome and Microbiome Consortium (TIGMIC)"/>
            <person name="Jia N."/>
            <person name="Wang J."/>
            <person name="Shi W."/>
            <person name="Du L."/>
            <person name="Sun Y."/>
            <person name="Zhan W."/>
            <person name="Jiang J.F."/>
            <person name="Wang Q."/>
            <person name="Zhang B."/>
            <person name="Ji P."/>
            <person name="Bell-Sakyi L."/>
            <person name="Cui X.M."/>
            <person name="Yuan T.T."/>
            <person name="Jiang B.G."/>
            <person name="Yang W.F."/>
            <person name="Lam T.T."/>
            <person name="Chang Q.C."/>
            <person name="Ding S.J."/>
            <person name="Wang X.J."/>
            <person name="Zhu J.G."/>
            <person name="Ruan X.D."/>
            <person name="Zhao L."/>
            <person name="Wei J.T."/>
            <person name="Ye R.Z."/>
            <person name="Que T.C."/>
            <person name="Du C.H."/>
            <person name="Zhou Y.H."/>
            <person name="Cheng J.X."/>
            <person name="Dai P.F."/>
            <person name="Guo W.B."/>
            <person name="Han X.H."/>
            <person name="Huang E.J."/>
            <person name="Li L.F."/>
            <person name="Wei W."/>
            <person name="Gao Y.C."/>
            <person name="Liu J.Z."/>
            <person name="Shao H.Z."/>
            <person name="Wang X."/>
            <person name="Wang C.C."/>
            <person name="Yang T.C."/>
            <person name="Huo Q.B."/>
            <person name="Li W."/>
            <person name="Chen H.Y."/>
            <person name="Chen S.E."/>
            <person name="Zhou L.G."/>
            <person name="Ni X.B."/>
            <person name="Tian J.H."/>
            <person name="Sheng Y."/>
            <person name="Liu T."/>
            <person name="Pan Y.S."/>
            <person name="Xia L.Y."/>
            <person name="Li J."/>
            <person name="Zhao F."/>
            <person name="Cao W.C."/>
        </authorList>
    </citation>
    <scope>NUCLEOTIDE SEQUENCE [LARGE SCALE GENOMIC DNA]</scope>
    <source>
        <strain evidence="1">HaeL-2018</strain>
    </source>
</reference>
<sequence>MKFLNQDQIQALSRDSNKGSTWSPLTVKQVLQIKFSCRTSGYESLTKLGYPLPANRTLARRLQGLKFLPGILTDVVNLLKTKAEGMQDVAKDCVFY</sequence>
<evidence type="ECO:0000313" key="1">
    <source>
        <dbReference type="EMBL" id="KAH9384249.1"/>
    </source>
</evidence>
<dbReference type="VEuPathDB" id="VectorBase:HLOH_049884"/>
<comment type="caution">
    <text evidence="1">The sequence shown here is derived from an EMBL/GenBank/DDBJ whole genome shotgun (WGS) entry which is preliminary data.</text>
</comment>
<protein>
    <recommendedName>
        <fullName evidence="3">Transposase</fullName>
    </recommendedName>
</protein>
<organism evidence="1 2">
    <name type="scientific">Haemaphysalis longicornis</name>
    <name type="common">Bush tick</name>
    <dbReference type="NCBI Taxonomy" id="44386"/>
    <lineage>
        <taxon>Eukaryota</taxon>
        <taxon>Metazoa</taxon>
        <taxon>Ecdysozoa</taxon>
        <taxon>Arthropoda</taxon>
        <taxon>Chelicerata</taxon>
        <taxon>Arachnida</taxon>
        <taxon>Acari</taxon>
        <taxon>Parasitiformes</taxon>
        <taxon>Ixodida</taxon>
        <taxon>Ixodoidea</taxon>
        <taxon>Ixodidae</taxon>
        <taxon>Haemaphysalinae</taxon>
        <taxon>Haemaphysalis</taxon>
    </lineage>
</organism>
<evidence type="ECO:0008006" key="3">
    <source>
        <dbReference type="Google" id="ProtNLM"/>
    </source>
</evidence>
<proteinExistence type="predicted"/>
<keyword evidence="2" id="KW-1185">Reference proteome</keyword>
<accession>A0A9J6HBE5</accession>